<name>A0A0A8Y5V5_ARUDO</name>
<dbReference type="EMBL" id="GBRH01277537">
    <property type="protein sequence ID" value="JAD20358.1"/>
    <property type="molecule type" value="Transcribed_RNA"/>
</dbReference>
<organism evidence="1">
    <name type="scientific">Arundo donax</name>
    <name type="common">Giant reed</name>
    <name type="synonym">Donax arundinaceus</name>
    <dbReference type="NCBI Taxonomy" id="35708"/>
    <lineage>
        <taxon>Eukaryota</taxon>
        <taxon>Viridiplantae</taxon>
        <taxon>Streptophyta</taxon>
        <taxon>Embryophyta</taxon>
        <taxon>Tracheophyta</taxon>
        <taxon>Spermatophyta</taxon>
        <taxon>Magnoliopsida</taxon>
        <taxon>Liliopsida</taxon>
        <taxon>Poales</taxon>
        <taxon>Poaceae</taxon>
        <taxon>PACMAD clade</taxon>
        <taxon>Arundinoideae</taxon>
        <taxon>Arundineae</taxon>
        <taxon>Arundo</taxon>
    </lineage>
</organism>
<evidence type="ECO:0000313" key="1">
    <source>
        <dbReference type="EMBL" id="JAD20358.1"/>
    </source>
</evidence>
<reference evidence="1" key="1">
    <citation type="submission" date="2014-09" db="EMBL/GenBank/DDBJ databases">
        <authorList>
            <person name="Magalhaes I.L.F."/>
            <person name="Oliveira U."/>
            <person name="Santos F.R."/>
            <person name="Vidigal T.H.D.A."/>
            <person name="Brescovit A.D."/>
            <person name="Santos A.J."/>
        </authorList>
    </citation>
    <scope>NUCLEOTIDE SEQUENCE</scope>
    <source>
        <tissue evidence="1">Shoot tissue taken approximately 20 cm above the soil surface</tissue>
    </source>
</reference>
<reference evidence="1" key="2">
    <citation type="journal article" date="2015" name="Data Brief">
        <title>Shoot transcriptome of the giant reed, Arundo donax.</title>
        <authorList>
            <person name="Barrero R.A."/>
            <person name="Guerrero F.D."/>
            <person name="Moolhuijzen P."/>
            <person name="Goolsby J.A."/>
            <person name="Tidwell J."/>
            <person name="Bellgard S.E."/>
            <person name="Bellgard M.I."/>
        </authorList>
    </citation>
    <scope>NUCLEOTIDE SEQUENCE</scope>
    <source>
        <tissue evidence="1">Shoot tissue taken approximately 20 cm above the soil surface</tissue>
    </source>
</reference>
<protein>
    <submittedName>
        <fullName evidence="1">Uncharacterized protein</fullName>
    </submittedName>
</protein>
<accession>A0A0A8Y5V5</accession>
<dbReference type="AlphaFoldDB" id="A0A0A8Y5V5"/>
<proteinExistence type="predicted"/>
<sequence length="92" mass="10901">MYQPTLSVVPKKSWKRNLICFTLLQVISQEEHLKATCKVEIMHIYRLHNRPTSSRNMTSHVRTENVPTCKRIIRWQAIVISVSTNLIIFPYY</sequence>